<evidence type="ECO:0000313" key="1">
    <source>
        <dbReference type="EMBL" id="MPN40690.1"/>
    </source>
</evidence>
<proteinExistence type="predicted"/>
<reference evidence="1" key="1">
    <citation type="submission" date="2019-08" db="EMBL/GenBank/DDBJ databases">
        <authorList>
            <person name="Kucharzyk K."/>
            <person name="Murdoch R.W."/>
            <person name="Higgins S."/>
            <person name="Loffler F."/>
        </authorList>
    </citation>
    <scope>NUCLEOTIDE SEQUENCE</scope>
</reference>
<accession>A0A645HPC6</accession>
<dbReference type="EMBL" id="VSSQ01097257">
    <property type="protein sequence ID" value="MPN40690.1"/>
    <property type="molecule type" value="Genomic_DNA"/>
</dbReference>
<dbReference type="AlphaFoldDB" id="A0A645HPC6"/>
<gene>
    <name evidence="1" type="ORF">SDC9_188228</name>
</gene>
<name>A0A645HPC6_9ZZZZ</name>
<organism evidence="1">
    <name type="scientific">bioreactor metagenome</name>
    <dbReference type="NCBI Taxonomy" id="1076179"/>
    <lineage>
        <taxon>unclassified sequences</taxon>
        <taxon>metagenomes</taxon>
        <taxon>ecological metagenomes</taxon>
    </lineage>
</organism>
<protein>
    <submittedName>
        <fullName evidence="1">Uncharacterized protein</fullName>
    </submittedName>
</protein>
<sequence>MCPHAVVVQVLDAEEIILVPGYPSLAPAPTGCLNGIFTQIPVHNVHLVDKLFGYVVARKPAEVYPVSQHIFHIRPFRLSGTVP</sequence>
<comment type="caution">
    <text evidence="1">The sequence shown here is derived from an EMBL/GenBank/DDBJ whole genome shotgun (WGS) entry which is preliminary data.</text>
</comment>